<dbReference type="InterPro" id="IPR005844">
    <property type="entry name" value="A-D-PHexomutase_a/b/a-I"/>
</dbReference>
<evidence type="ECO:0000256" key="6">
    <source>
        <dbReference type="ARBA" id="ARBA00023235"/>
    </source>
</evidence>
<dbReference type="PRINTS" id="PR00509">
    <property type="entry name" value="PGMPMM"/>
</dbReference>
<gene>
    <name evidence="12" type="ORF">A3H64_00860</name>
</gene>
<feature type="domain" description="Alpha-D-phosphohexomutase C-terminal" evidence="8">
    <location>
        <begin position="404"/>
        <end position="475"/>
    </location>
</feature>
<name>A0A1G2H2P5_9BACT</name>
<evidence type="ECO:0000313" key="13">
    <source>
        <dbReference type="Proteomes" id="UP000178186"/>
    </source>
</evidence>
<keyword evidence="3" id="KW-0597">Phosphoprotein</keyword>
<proteinExistence type="inferred from homology"/>
<dbReference type="PANTHER" id="PTHR43771">
    <property type="entry name" value="PHOSPHOMANNOMUTASE"/>
    <property type="match status" value="1"/>
</dbReference>
<reference evidence="12 13" key="1">
    <citation type="journal article" date="2016" name="Nat. Commun.">
        <title>Thousands of microbial genomes shed light on interconnected biogeochemical processes in an aquifer system.</title>
        <authorList>
            <person name="Anantharaman K."/>
            <person name="Brown C.T."/>
            <person name="Hug L.A."/>
            <person name="Sharon I."/>
            <person name="Castelle C.J."/>
            <person name="Probst A.J."/>
            <person name="Thomas B.C."/>
            <person name="Singh A."/>
            <person name="Wilkins M.J."/>
            <person name="Karaoz U."/>
            <person name="Brodie E.L."/>
            <person name="Williams K.H."/>
            <person name="Hubbard S.S."/>
            <person name="Banfield J.F."/>
        </authorList>
    </citation>
    <scope>NUCLEOTIDE SEQUENCE [LARGE SCALE GENOMIC DNA]</scope>
</reference>
<organism evidence="12 13">
    <name type="scientific">Candidatus Ryanbacteria bacterium RIFCSPLOWO2_02_FULL_45_11c</name>
    <dbReference type="NCBI Taxonomy" id="1802128"/>
    <lineage>
        <taxon>Bacteria</taxon>
        <taxon>Candidatus Ryaniibacteriota</taxon>
    </lineage>
</organism>
<dbReference type="Pfam" id="PF02878">
    <property type="entry name" value="PGM_PMM_I"/>
    <property type="match status" value="1"/>
</dbReference>
<dbReference type="GO" id="GO:0016868">
    <property type="term" value="F:intramolecular phosphotransferase activity"/>
    <property type="evidence" value="ECO:0007669"/>
    <property type="project" value="InterPro"/>
</dbReference>
<dbReference type="STRING" id="1802128.A3H64_00860"/>
<dbReference type="SUPFAM" id="SSF55957">
    <property type="entry name" value="Phosphoglucomutase, C-terminal domain"/>
    <property type="match status" value="1"/>
</dbReference>
<dbReference type="SUPFAM" id="SSF53738">
    <property type="entry name" value="Phosphoglucomutase, first 3 domains"/>
    <property type="match status" value="3"/>
</dbReference>
<comment type="caution">
    <text evidence="12">The sequence shown here is derived from an EMBL/GenBank/DDBJ whole genome shotgun (WGS) entry which is preliminary data.</text>
</comment>
<evidence type="ECO:0000256" key="5">
    <source>
        <dbReference type="ARBA" id="ARBA00022842"/>
    </source>
</evidence>
<keyword evidence="5 7" id="KW-0460">Magnesium</keyword>
<evidence type="ECO:0000313" key="12">
    <source>
        <dbReference type="EMBL" id="OGZ56619.1"/>
    </source>
</evidence>
<dbReference type="InterPro" id="IPR016055">
    <property type="entry name" value="A-D-PHexomutase_a/b/a-I/II/III"/>
</dbReference>
<dbReference type="Gene3D" id="3.30.310.50">
    <property type="entry name" value="Alpha-D-phosphohexomutase, C-terminal domain"/>
    <property type="match status" value="1"/>
</dbReference>
<dbReference type="PANTHER" id="PTHR43771:SF1">
    <property type="entry name" value="PHOSPHOMANNOMUTASE"/>
    <property type="match status" value="1"/>
</dbReference>
<comment type="cofactor">
    <cofactor evidence="1">
        <name>Mg(2+)</name>
        <dbReference type="ChEBI" id="CHEBI:18420"/>
    </cofactor>
</comment>
<dbReference type="Proteomes" id="UP000178186">
    <property type="component" value="Unassembled WGS sequence"/>
</dbReference>
<dbReference type="PROSITE" id="PS00710">
    <property type="entry name" value="PGM_PMM"/>
    <property type="match status" value="1"/>
</dbReference>
<comment type="similarity">
    <text evidence="2 7">Belongs to the phosphohexose mutase family.</text>
</comment>
<evidence type="ECO:0000256" key="3">
    <source>
        <dbReference type="ARBA" id="ARBA00022553"/>
    </source>
</evidence>
<protein>
    <recommendedName>
        <fullName evidence="14">Phosphomannomutase/phosphoglucomutase</fullName>
    </recommendedName>
</protein>
<evidence type="ECO:0000256" key="1">
    <source>
        <dbReference type="ARBA" id="ARBA00001946"/>
    </source>
</evidence>
<sequence length="481" mass="53486">MNINPLIFKAYDIRGIYPDEITPEAAYRIGRAFAQYIWVTVLNKERSPLVVVNADARASSPALKEELLRGLLDEKCQVIDCGLATTPLHYFAINHLKADGGIMVTASHNPAQYNGFKLSRRGAEPIGEGSGMEEIRNTALRGIFPVPDEKGSVIEDNLQTAYLDYICSLVDISKISAEGGFASGEKKMRVVFDVGNGMVGMLLPKLLERLLLEADILYGNVDMMFPNHEANPIKDETLTDLQKAVKEKEADLGVAFDGDGDRVRFMTPSGFAVPGDITTALFARQNLRMFHFRNYYSGSGTSGITLLPSVVYTVNSSRATREAIEESGGIAIESRVGHALIKKLMREKNALFGGEVSGHFYWQDFFFAESALLTLLRMLSILSLQNESLDEMVKPFLRYVSSGEVNVSVADKDKALDAVAVRYKDAKEIKYTDGISIVYEDFWFNVRPSNTEPLLRITMEAKEKDALEKRLAEILNLIQHE</sequence>
<evidence type="ECO:0000259" key="10">
    <source>
        <dbReference type="Pfam" id="PF02879"/>
    </source>
</evidence>
<dbReference type="InterPro" id="IPR005845">
    <property type="entry name" value="A-D-PHexomutase_a/b/a-II"/>
</dbReference>
<evidence type="ECO:0000256" key="2">
    <source>
        <dbReference type="ARBA" id="ARBA00010231"/>
    </source>
</evidence>
<feature type="domain" description="Alpha-D-phosphohexomutase alpha/beta/alpha" evidence="10">
    <location>
        <begin position="182"/>
        <end position="270"/>
    </location>
</feature>
<dbReference type="Pfam" id="PF00408">
    <property type="entry name" value="PGM_PMM_IV"/>
    <property type="match status" value="1"/>
</dbReference>
<dbReference type="Pfam" id="PF02880">
    <property type="entry name" value="PGM_PMM_III"/>
    <property type="match status" value="1"/>
</dbReference>
<feature type="domain" description="Alpha-D-phosphohexomutase alpha/beta/alpha" evidence="11">
    <location>
        <begin position="309"/>
        <end position="394"/>
    </location>
</feature>
<dbReference type="InterPro" id="IPR005843">
    <property type="entry name" value="A-D-PHexomutase_C"/>
</dbReference>
<evidence type="ECO:0000259" key="11">
    <source>
        <dbReference type="Pfam" id="PF02880"/>
    </source>
</evidence>
<evidence type="ECO:0000256" key="4">
    <source>
        <dbReference type="ARBA" id="ARBA00022723"/>
    </source>
</evidence>
<feature type="domain" description="Alpha-D-phosphohexomutase alpha/beta/alpha" evidence="9">
    <location>
        <begin position="7"/>
        <end position="136"/>
    </location>
</feature>
<dbReference type="InterPro" id="IPR005841">
    <property type="entry name" value="Alpha-D-phosphohexomutase_SF"/>
</dbReference>
<dbReference type="GO" id="GO:0000287">
    <property type="term" value="F:magnesium ion binding"/>
    <property type="evidence" value="ECO:0007669"/>
    <property type="project" value="InterPro"/>
</dbReference>
<evidence type="ECO:0008006" key="14">
    <source>
        <dbReference type="Google" id="ProtNLM"/>
    </source>
</evidence>
<keyword evidence="6" id="KW-0413">Isomerase</keyword>
<dbReference type="Pfam" id="PF02879">
    <property type="entry name" value="PGM_PMM_II"/>
    <property type="match status" value="1"/>
</dbReference>
<evidence type="ECO:0000259" key="8">
    <source>
        <dbReference type="Pfam" id="PF00408"/>
    </source>
</evidence>
<dbReference type="InterPro" id="IPR036900">
    <property type="entry name" value="A-D-PHexomutase_C_sf"/>
</dbReference>
<dbReference type="Gene3D" id="3.40.120.10">
    <property type="entry name" value="Alpha-D-Glucose-1,6-Bisphosphate, subunit A, domain 3"/>
    <property type="match status" value="3"/>
</dbReference>
<dbReference type="EMBL" id="MHNY01000008">
    <property type="protein sequence ID" value="OGZ56619.1"/>
    <property type="molecule type" value="Genomic_DNA"/>
</dbReference>
<dbReference type="InterPro" id="IPR005846">
    <property type="entry name" value="A-D-PHexomutase_a/b/a-III"/>
</dbReference>
<dbReference type="AlphaFoldDB" id="A0A1G2H2P5"/>
<dbReference type="GO" id="GO:0005975">
    <property type="term" value="P:carbohydrate metabolic process"/>
    <property type="evidence" value="ECO:0007669"/>
    <property type="project" value="InterPro"/>
</dbReference>
<keyword evidence="4 7" id="KW-0479">Metal-binding</keyword>
<evidence type="ECO:0000256" key="7">
    <source>
        <dbReference type="RuleBase" id="RU004326"/>
    </source>
</evidence>
<dbReference type="InterPro" id="IPR016066">
    <property type="entry name" value="A-D-PHexomutase_CS"/>
</dbReference>
<accession>A0A1G2H2P5</accession>
<dbReference type="CDD" id="cd03089">
    <property type="entry name" value="PMM_PGM"/>
    <property type="match status" value="1"/>
</dbReference>
<evidence type="ECO:0000259" key="9">
    <source>
        <dbReference type="Pfam" id="PF02878"/>
    </source>
</evidence>